<gene>
    <name evidence="1" type="ORF">ACD_78C00097G0003</name>
</gene>
<comment type="caution">
    <text evidence="1">The sequence shown here is derived from an EMBL/GenBank/DDBJ whole genome shotgun (WGS) entry which is preliminary data.</text>
</comment>
<name>K1YY19_9BACT</name>
<proteinExistence type="predicted"/>
<dbReference type="EMBL" id="AMFJ01034097">
    <property type="protein sequence ID" value="EKD30299.1"/>
    <property type="molecule type" value="Genomic_DNA"/>
</dbReference>
<accession>K1YY19</accession>
<dbReference type="AlphaFoldDB" id="K1YY19"/>
<organism evidence="1">
    <name type="scientific">uncultured bacterium</name>
    <name type="common">gcode 4</name>
    <dbReference type="NCBI Taxonomy" id="1234023"/>
    <lineage>
        <taxon>Bacteria</taxon>
        <taxon>environmental samples</taxon>
    </lineage>
</organism>
<reference evidence="1" key="1">
    <citation type="journal article" date="2012" name="Science">
        <title>Fermentation, hydrogen, and sulfur metabolism in multiple uncultivated bacterial phyla.</title>
        <authorList>
            <person name="Wrighton K.C."/>
            <person name="Thomas B.C."/>
            <person name="Sharon I."/>
            <person name="Miller C.S."/>
            <person name="Castelle C.J."/>
            <person name="VerBerkmoes N.C."/>
            <person name="Wilkins M.J."/>
            <person name="Hettich R.L."/>
            <person name="Lipton M.S."/>
            <person name="Williams K.H."/>
            <person name="Long P.E."/>
            <person name="Banfield J.F."/>
        </authorList>
    </citation>
    <scope>NUCLEOTIDE SEQUENCE [LARGE SCALE GENOMIC DNA]</scope>
</reference>
<evidence type="ECO:0000313" key="1">
    <source>
        <dbReference type="EMBL" id="EKD30299.1"/>
    </source>
</evidence>
<protein>
    <submittedName>
        <fullName evidence="1">Uncharacterized protein</fullName>
    </submittedName>
</protein>
<sequence length="67" mass="7740">MFVELTSWSDDLCTSFCVSNSDTCIRALKSKKSVNKPHLNFSSEKFVFKGDFPVFFSFLCIENCFHE</sequence>